<dbReference type="PANTHER" id="PTHR24567:SF26">
    <property type="entry name" value="REGULATORY PROTEIN YEIL"/>
    <property type="match status" value="1"/>
</dbReference>
<dbReference type="InterPro" id="IPR014710">
    <property type="entry name" value="RmlC-like_jellyroll"/>
</dbReference>
<sequence length="142" mass="15783">MYIPQTELFWGLNQHVVSRVMAIAERQVFNPGDVLFHHGDAARFLYILAQGEVKIAMDESGKCVYTGNRVGEAFGWGCLVNCDTYGGSAVCETPVVVLRIDRERLLKLFDSDMESGYLFFKHLSCALGCRLVQACQQVPSTG</sequence>
<dbReference type="Gene3D" id="2.60.120.10">
    <property type="entry name" value="Jelly Rolls"/>
    <property type="match status" value="1"/>
</dbReference>
<dbReference type="AlphaFoldDB" id="A0A5K7ZMX6"/>
<dbReference type="InterPro" id="IPR050397">
    <property type="entry name" value="Env_Response_Regulators"/>
</dbReference>
<dbReference type="InterPro" id="IPR018490">
    <property type="entry name" value="cNMP-bd_dom_sf"/>
</dbReference>
<evidence type="ECO:0000259" key="1">
    <source>
        <dbReference type="PROSITE" id="PS50042"/>
    </source>
</evidence>
<dbReference type="Pfam" id="PF00027">
    <property type="entry name" value="cNMP_binding"/>
    <property type="match status" value="1"/>
</dbReference>
<dbReference type="InterPro" id="IPR000595">
    <property type="entry name" value="cNMP-bd_dom"/>
</dbReference>
<dbReference type="Proteomes" id="UP000425960">
    <property type="component" value="Chromosome"/>
</dbReference>
<feature type="domain" description="Cyclic nucleotide-binding" evidence="1">
    <location>
        <begin position="8"/>
        <end position="109"/>
    </location>
</feature>
<evidence type="ECO:0000313" key="2">
    <source>
        <dbReference type="EMBL" id="BBO82626.1"/>
    </source>
</evidence>
<dbReference type="SUPFAM" id="SSF51206">
    <property type="entry name" value="cAMP-binding domain-like"/>
    <property type="match status" value="1"/>
</dbReference>
<dbReference type="GO" id="GO:0005829">
    <property type="term" value="C:cytosol"/>
    <property type="evidence" value="ECO:0007669"/>
    <property type="project" value="TreeGrafter"/>
</dbReference>
<dbReference type="SMART" id="SM00100">
    <property type="entry name" value="cNMP"/>
    <property type="match status" value="1"/>
</dbReference>
<organism evidence="2 3">
    <name type="scientific">Desulfosarcina ovata subsp. sediminis</name>
    <dbReference type="NCBI Taxonomy" id="885957"/>
    <lineage>
        <taxon>Bacteria</taxon>
        <taxon>Pseudomonadati</taxon>
        <taxon>Thermodesulfobacteriota</taxon>
        <taxon>Desulfobacteria</taxon>
        <taxon>Desulfobacterales</taxon>
        <taxon>Desulfosarcinaceae</taxon>
        <taxon>Desulfosarcina</taxon>
    </lineage>
</organism>
<dbReference type="PANTHER" id="PTHR24567">
    <property type="entry name" value="CRP FAMILY TRANSCRIPTIONAL REGULATORY PROTEIN"/>
    <property type="match status" value="1"/>
</dbReference>
<dbReference type="EMBL" id="AP021876">
    <property type="protein sequence ID" value="BBO82626.1"/>
    <property type="molecule type" value="Genomic_DNA"/>
</dbReference>
<evidence type="ECO:0000313" key="3">
    <source>
        <dbReference type="Proteomes" id="UP000425960"/>
    </source>
</evidence>
<accession>A0A5K7ZMX6</accession>
<name>A0A5K7ZMX6_9BACT</name>
<dbReference type="PROSITE" id="PS50042">
    <property type="entry name" value="CNMP_BINDING_3"/>
    <property type="match status" value="1"/>
</dbReference>
<protein>
    <recommendedName>
        <fullName evidence="1">Cyclic nucleotide-binding domain-containing protein</fullName>
    </recommendedName>
</protein>
<reference evidence="2 3" key="1">
    <citation type="submission" date="2019-11" db="EMBL/GenBank/DDBJ databases">
        <title>Comparative genomics of hydrocarbon-degrading Desulfosarcina strains.</title>
        <authorList>
            <person name="Watanabe M."/>
            <person name="Kojima H."/>
            <person name="Fukui M."/>
        </authorList>
    </citation>
    <scope>NUCLEOTIDE SEQUENCE [LARGE SCALE GENOMIC DNA]</scope>
    <source>
        <strain evidence="2 3">28bB2T</strain>
    </source>
</reference>
<dbReference type="CDD" id="cd00038">
    <property type="entry name" value="CAP_ED"/>
    <property type="match status" value="1"/>
</dbReference>
<dbReference type="RefSeq" id="WP_155313155.1">
    <property type="nucleotide sequence ID" value="NZ_AP021876.1"/>
</dbReference>
<gene>
    <name evidence="2" type="ORF">DSCO28_31920</name>
</gene>
<proteinExistence type="predicted"/>
<dbReference type="KEGG" id="dov:DSCO28_31920"/>
<dbReference type="GO" id="GO:0003700">
    <property type="term" value="F:DNA-binding transcription factor activity"/>
    <property type="evidence" value="ECO:0007669"/>
    <property type="project" value="TreeGrafter"/>
</dbReference>